<feature type="transmembrane region" description="Helical" evidence="5">
    <location>
        <begin position="252"/>
        <end position="278"/>
    </location>
</feature>
<keyword evidence="4 5" id="KW-0472">Membrane</keyword>
<evidence type="ECO:0000256" key="3">
    <source>
        <dbReference type="ARBA" id="ARBA00022989"/>
    </source>
</evidence>
<evidence type="ECO:0000256" key="5">
    <source>
        <dbReference type="RuleBase" id="RU363032"/>
    </source>
</evidence>
<dbReference type="Gene3D" id="1.10.3720.10">
    <property type="entry name" value="MetI-like"/>
    <property type="match status" value="1"/>
</dbReference>
<feature type="transmembrane region" description="Helical" evidence="5">
    <location>
        <begin position="194"/>
        <end position="217"/>
    </location>
</feature>
<accession>A0ABD5YQ63</accession>
<keyword evidence="3 5" id="KW-1133">Transmembrane helix</keyword>
<evidence type="ECO:0000313" key="8">
    <source>
        <dbReference type="Proteomes" id="UP001596417"/>
    </source>
</evidence>
<feature type="transmembrane region" description="Helical" evidence="5">
    <location>
        <begin position="298"/>
        <end position="317"/>
    </location>
</feature>
<dbReference type="InterPro" id="IPR000515">
    <property type="entry name" value="MetI-like"/>
</dbReference>
<dbReference type="Proteomes" id="UP001596417">
    <property type="component" value="Unassembled WGS sequence"/>
</dbReference>
<comment type="similarity">
    <text evidence="5">Belongs to the binding-protein-dependent transport system permease family.</text>
</comment>
<reference evidence="7 8" key="1">
    <citation type="journal article" date="2019" name="Int. J. Syst. Evol. Microbiol.">
        <title>The Global Catalogue of Microorganisms (GCM) 10K type strain sequencing project: providing services to taxonomists for standard genome sequencing and annotation.</title>
        <authorList>
            <consortium name="The Broad Institute Genomics Platform"/>
            <consortium name="The Broad Institute Genome Sequencing Center for Infectious Disease"/>
            <person name="Wu L."/>
            <person name="Ma J."/>
        </authorList>
    </citation>
    <scope>NUCLEOTIDE SEQUENCE [LARGE SCALE GENOMIC DNA]</scope>
    <source>
        <strain evidence="7 8">RDMS1</strain>
    </source>
</reference>
<name>A0ABD5YQ63_9EURY</name>
<dbReference type="GO" id="GO:0005886">
    <property type="term" value="C:plasma membrane"/>
    <property type="evidence" value="ECO:0007669"/>
    <property type="project" value="UniProtKB-SubCell"/>
</dbReference>
<feature type="transmembrane region" description="Helical" evidence="5">
    <location>
        <begin position="12"/>
        <end position="31"/>
    </location>
</feature>
<dbReference type="RefSeq" id="WP_264554790.1">
    <property type="nucleotide sequence ID" value="NZ_CP109979.1"/>
</dbReference>
<dbReference type="InterPro" id="IPR035906">
    <property type="entry name" value="MetI-like_sf"/>
</dbReference>
<dbReference type="AlphaFoldDB" id="A0ABD5YQ63"/>
<keyword evidence="5" id="KW-0813">Transport</keyword>
<keyword evidence="8" id="KW-1185">Reference proteome</keyword>
<dbReference type="EMBL" id="JBHTAX010000001">
    <property type="protein sequence ID" value="MFC7189743.1"/>
    <property type="molecule type" value="Genomic_DNA"/>
</dbReference>
<dbReference type="GeneID" id="76199299"/>
<keyword evidence="2 5" id="KW-0812">Transmembrane</keyword>
<dbReference type="Pfam" id="PF00528">
    <property type="entry name" value="BPD_transp_1"/>
    <property type="match status" value="1"/>
</dbReference>
<comment type="caution">
    <text evidence="7">The sequence shown here is derived from an EMBL/GenBank/DDBJ whole genome shotgun (WGS) entry which is preliminary data.</text>
</comment>
<evidence type="ECO:0000259" key="6">
    <source>
        <dbReference type="PROSITE" id="PS50928"/>
    </source>
</evidence>
<proteinExistence type="inferred from homology"/>
<protein>
    <submittedName>
        <fullName evidence="7">ABC transporter permease</fullName>
    </submittedName>
</protein>
<dbReference type="CDD" id="cd06261">
    <property type="entry name" value="TM_PBP2"/>
    <property type="match status" value="1"/>
</dbReference>
<dbReference type="PANTHER" id="PTHR43376:SF1">
    <property type="entry name" value="OLIGOPEPTIDE TRANSPORT SYSTEM PERMEASE PROTEIN"/>
    <property type="match status" value="1"/>
</dbReference>
<comment type="subcellular location">
    <subcellularLocation>
        <location evidence="5">Cell membrane</location>
        <topology evidence="5">Multi-pass membrane protein</topology>
    </subcellularLocation>
    <subcellularLocation>
        <location evidence="1">Membrane</location>
        <topology evidence="1">Multi-pass membrane protein</topology>
    </subcellularLocation>
</comment>
<feature type="transmembrane region" description="Helical" evidence="5">
    <location>
        <begin position="152"/>
        <end position="172"/>
    </location>
</feature>
<dbReference type="PANTHER" id="PTHR43376">
    <property type="entry name" value="OLIGOPEPTIDE TRANSPORT SYSTEM PERMEASE PROTEIN"/>
    <property type="match status" value="1"/>
</dbReference>
<evidence type="ECO:0000313" key="7">
    <source>
        <dbReference type="EMBL" id="MFC7189743.1"/>
    </source>
</evidence>
<organism evidence="7 8">
    <name type="scientific">Halocatena marina</name>
    <dbReference type="NCBI Taxonomy" id="2934937"/>
    <lineage>
        <taxon>Archaea</taxon>
        <taxon>Methanobacteriati</taxon>
        <taxon>Methanobacteriota</taxon>
        <taxon>Stenosarchaea group</taxon>
        <taxon>Halobacteria</taxon>
        <taxon>Halobacteriales</taxon>
        <taxon>Natronomonadaceae</taxon>
        <taxon>Halocatena</taxon>
    </lineage>
</organism>
<dbReference type="SUPFAM" id="SSF161098">
    <property type="entry name" value="MetI-like"/>
    <property type="match status" value="1"/>
</dbReference>
<sequence>MNTRYLVKRALYALATIYVAVSLTFFLIRLLPGGPKTYIKNKLMKSQTSMSVEEINNLAAAYTNVYPDQPLHMQYLSYMTSAVQGDFGTSVWFGEPVSQVIWRAMPWTLFLSTTTLFLGLMIGIVVGGLMAYNEGGRFDIGMTTYTLISGSIPYYMLAILLIYVFGFIWGIFPTSGAYASGVEPGFNLPFMMSVAYHATLPITSMVLVAFGGTALGLRSNAISELGADYIRAARIRALPQHRIALRYVARNAILPMYTGIMMGIASVFGGSIILEQIFGYQGVGYIMFKATMSRDYPLMMGSFILVTVATVVGIFIADVTYGMVDPRIEAGGEGRESY</sequence>
<feature type="domain" description="ABC transmembrane type-1" evidence="6">
    <location>
        <begin position="105"/>
        <end position="317"/>
    </location>
</feature>
<evidence type="ECO:0000256" key="1">
    <source>
        <dbReference type="ARBA" id="ARBA00004141"/>
    </source>
</evidence>
<feature type="transmembrane region" description="Helical" evidence="5">
    <location>
        <begin position="107"/>
        <end position="132"/>
    </location>
</feature>
<evidence type="ECO:0000256" key="4">
    <source>
        <dbReference type="ARBA" id="ARBA00023136"/>
    </source>
</evidence>
<gene>
    <name evidence="7" type="ORF">ACFQL7_07640</name>
</gene>
<dbReference type="PROSITE" id="PS50928">
    <property type="entry name" value="ABC_TM1"/>
    <property type="match status" value="1"/>
</dbReference>
<evidence type="ECO:0000256" key="2">
    <source>
        <dbReference type="ARBA" id="ARBA00022692"/>
    </source>
</evidence>